<proteinExistence type="predicted"/>
<dbReference type="Gramene" id="evm.model.08.371">
    <property type="protein sequence ID" value="cds.evm.model.08.371"/>
    <property type="gene ID" value="evm.TU.08.371"/>
</dbReference>
<keyword evidence="2" id="KW-1185">Reference proteome</keyword>
<evidence type="ECO:0000313" key="1">
    <source>
        <dbReference type="EnsemblPlants" id="cds.evm.model.08.371"/>
    </source>
</evidence>
<organism evidence="1 2">
    <name type="scientific">Cannabis sativa</name>
    <name type="common">Hemp</name>
    <name type="synonym">Marijuana</name>
    <dbReference type="NCBI Taxonomy" id="3483"/>
    <lineage>
        <taxon>Eukaryota</taxon>
        <taxon>Viridiplantae</taxon>
        <taxon>Streptophyta</taxon>
        <taxon>Embryophyta</taxon>
        <taxon>Tracheophyta</taxon>
        <taxon>Spermatophyta</taxon>
        <taxon>Magnoliopsida</taxon>
        <taxon>eudicotyledons</taxon>
        <taxon>Gunneridae</taxon>
        <taxon>Pentapetalae</taxon>
        <taxon>rosids</taxon>
        <taxon>fabids</taxon>
        <taxon>Rosales</taxon>
        <taxon>Cannabaceae</taxon>
        <taxon>Cannabis</taxon>
    </lineage>
</organism>
<reference evidence="1" key="1">
    <citation type="submission" date="2018-11" db="EMBL/GenBank/DDBJ databases">
        <authorList>
            <person name="Grassa J C."/>
        </authorList>
    </citation>
    <scope>NUCLEOTIDE SEQUENCE [LARGE SCALE GENOMIC DNA]</scope>
</reference>
<name>A0A803QB17_CANSA</name>
<reference evidence="1" key="2">
    <citation type="submission" date="2021-03" db="UniProtKB">
        <authorList>
            <consortium name="EnsemblPlants"/>
        </authorList>
    </citation>
    <scope>IDENTIFICATION</scope>
</reference>
<dbReference type="EMBL" id="UZAU01000683">
    <property type="status" value="NOT_ANNOTATED_CDS"/>
    <property type="molecule type" value="Genomic_DNA"/>
</dbReference>
<protein>
    <submittedName>
        <fullName evidence="1">Uncharacterized protein</fullName>
    </submittedName>
</protein>
<dbReference type="EnsemblPlants" id="evm.model.08.371">
    <property type="protein sequence ID" value="cds.evm.model.08.371"/>
    <property type="gene ID" value="evm.TU.08.371"/>
</dbReference>
<dbReference type="Proteomes" id="UP000596661">
    <property type="component" value="Chromosome 8"/>
</dbReference>
<accession>A0A803QB17</accession>
<evidence type="ECO:0000313" key="2">
    <source>
        <dbReference type="Proteomes" id="UP000596661"/>
    </source>
</evidence>
<dbReference type="AlphaFoldDB" id="A0A803QB17"/>
<sequence>MESNLEKGIKSKVLGTHVLTRPPVKAPLEKTVYQTAPIRKRYQRVAENVAALRLRKAVAGAGGRRVAVPVAKREGMRCESESVGFNAISYLKFDGVVSVSIAFLKVSISYFMLETFFFRRSSRLRGSEFSSIGGLCFASGVTSVPSLRCVLGTSSVGKLYGCLIGFRFIVSLTVDLQSVGYIFSPVLSSASVGAFFTCSCRLSFSFFLSVALP</sequence>